<feature type="transmembrane region" description="Helical" evidence="4">
    <location>
        <begin position="96"/>
        <end position="116"/>
    </location>
</feature>
<dbReference type="InterPro" id="IPR009057">
    <property type="entry name" value="Homeodomain-like_sf"/>
</dbReference>
<protein>
    <submittedName>
        <fullName evidence="6">AraC-type DNA-binding protein</fullName>
    </submittedName>
</protein>
<name>A0A1I6S574_9SPHI</name>
<dbReference type="Pfam" id="PF12833">
    <property type="entry name" value="HTH_18"/>
    <property type="match status" value="1"/>
</dbReference>
<dbReference type="SUPFAM" id="SSF46689">
    <property type="entry name" value="Homeodomain-like"/>
    <property type="match status" value="1"/>
</dbReference>
<keyword evidence="3" id="KW-0804">Transcription</keyword>
<dbReference type="PANTHER" id="PTHR43280">
    <property type="entry name" value="ARAC-FAMILY TRANSCRIPTIONAL REGULATOR"/>
    <property type="match status" value="1"/>
</dbReference>
<keyword evidence="7" id="KW-1185">Reference proteome</keyword>
<proteinExistence type="predicted"/>
<keyword evidence="2 6" id="KW-0238">DNA-binding</keyword>
<keyword evidence="4" id="KW-1133">Transmembrane helix</keyword>
<dbReference type="InterPro" id="IPR018060">
    <property type="entry name" value="HTH_AraC"/>
</dbReference>
<gene>
    <name evidence="6" type="ORF">SAMN05660206_104114</name>
</gene>
<evidence type="ECO:0000259" key="5">
    <source>
        <dbReference type="PROSITE" id="PS01124"/>
    </source>
</evidence>
<dbReference type="PROSITE" id="PS01124">
    <property type="entry name" value="HTH_ARAC_FAMILY_2"/>
    <property type="match status" value="1"/>
</dbReference>
<dbReference type="EMBL" id="FOZZ01000004">
    <property type="protein sequence ID" value="SFS72082.1"/>
    <property type="molecule type" value="Genomic_DNA"/>
</dbReference>
<keyword evidence="1" id="KW-0805">Transcription regulation</keyword>
<evidence type="ECO:0000313" key="7">
    <source>
        <dbReference type="Proteomes" id="UP000198785"/>
    </source>
</evidence>
<dbReference type="GO" id="GO:0043565">
    <property type="term" value="F:sequence-specific DNA binding"/>
    <property type="evidence" value="ECO:0007669"/>
    <property type="project" value="InterPro"/>
</dbReference>
<sequence>MVYQALIYGLCGGSLFLLSLLLMFNLPKVNKQANLFLGICSFFLSCVFIQLLLDAVNAEEQTPLLFFLEFGRWAILPCFFVALNLYISPEKPYTHYLIHFLPTLFLFPILTGNYTLPAFGVYVIRYFLYFQLLLYAVWSNFLLKQHRLSVEKFTSQAGNIDLNWIQKLLGILFLLGVLSFSGRFFPLFSPIVDALYLLCIVQYSYYALSQTAIYPVSNNQVPVIKEAVISKDKERLTADQVSLFKERLLEMMKQDQPYLDPTINLPILAEQVGLSVHELSYVLNTGIGLSFYQFINGYRIRHARQLLENTANEDYSIYEISIRSGFNSKTTFYTAFKQEVGMTPKHYLQQIQQ</sequence>
<keyword evidence="4" id="KW-0472">Membrane</keyword>
<reference evidence="6 7" key="1">
    <citation type="submission" date="2016-10" db="EMBL/GenBank/DDBJ databases">
        <authorList>
            <person name="de Groot N.N."/>
        </authorList>
    </citation>
    <scope>NUCLEOTIDE SEQUENCE [LARGE SCALE GENOMIC DNA]</scope>
    <source>
        <strain evidence="6 7">DSM 22789</strain>
    </source>
</reference>
<evidence type="ECO:0000256" key="2">
    <source>
        <dbReference type="ARBA" id="ARBA00023125"/>
    </source>
</evidence>
<dbReference type="AlphaFoldDB" id="A0A1I6S574"/>
<dbReference type="SMART" id="SM00342">
    <property type="entry name" value="HTH_ARAC"/>
    <property type="match status" value="1"/>
</dbReference>
<dbReference type="PANTHER" id="PTHR43280:SF29">
    <property type="entry name" value="ARAC-FAMILY TRANSCRIPTIONAL REGULATOR"/>
    <property type="match status" value="1"/>
</dbReference>
<dbReference type="Gene3D" id="1.10.10.60">
    <property type="entry name" value="Homeodomain-like"/>
    <property type="match status" value="1"/>
</dbReference>
<evidence type="ECO:0000256" key="1">
    <source>
        <dbReference type="ARBA" id="ARBA00023015"/>
    </source>
</evidence>
<feature type="transmembrane region" description="Helical" evidence="4">
    <location>
        <begin position="6"/>
        <end position="26"/>
    </location>
</feature>
<dbReference type="InterPro" id="IPR018062">
    <property type="entry name" value="HTH_AraC-typ_CS"/>
</dbReference>
<accession>A0A1I6S574</accession>
<dbReference type="GO" id="GO:0003700">
    <property type="term" value="F:DNA-binding transcription factor activity"/>
    <property type="evidence" value="ECO:0007669"/>
    <property type="project" value="InterPro"/>
</dbReference>
<keyword evidence="4" id="KW-0812">Transmembrane</keyword>
<dbReference type="Proteomes" id="UP000198785">
    <property type="component" value="Unassembled WGS sequence"/>
</dbReference>
<dbReference type="OrthoDB" id="6283866at2"/>
<organism evidence="6 7">
    <name type="scientific">Sphingobacterium wenxiniae</name>
    <dbReference type="NCBI Taxonomy" id="683125"/>
    <lineage>
        <taxon>Bacteria</taxon>
        <taxon>Pseudomonadati</taxon>
        <taxon>Bacteroidota</taxon>
        <taxon>Sphingobacteriia</taxon>
        <taxon>Sphingobacteriales</taxon>
        <taxon>Sphingobacteriaceae</taxon>
        <taxon>Sphingobacterium</taxon>
    </lineage>
</organism>
<feature type="domain" description="HTH araC/xylS-type" evidence="5">
    <location>
        <begin position="246"/>
        <end position="350"/>
    </location>
</feature>
<feature type="transmembrane region" description="Helical" evidence="4">
    <location>
        <begin position="122"/>
        <end position="143"/>
    </location>
</feature>
<evidence type="ECO:0000256" key="4">
    <source>
        <dbReference type="SAM" id="Phobius"/>
    </source>
</evidence>
<dbReference type="RefSeq" id="WP_093364761.1">
    <property type="nucleotide sequence ID" value="NZ_FOZZ01000004.1"/>
</dbReference>
<feature type="transmembrane region" description="Helical" evidence="4">
    <location>
        <begin position="33"/>
        <end position="53"/>
    </location>
</feature>
<feature type="transmembrane region" description="Helical" evidence="4">
    <location>
        <begin position="164"/>
        <end position="181"/>
    </location>
</feature>
<dbReference type="PROSITE" id="PS00041">
    <property type="entry name" value="HTH_ARAC_FAMILY_1"/>
    <property type="match status" value="1"/>
</dbReference>
<feature type="transmembrane region" description="Helical" evidence="4">
    <location>
        <begin position="65"/>
        <end position="87"/>
    </location>
</feature>
<evidence type="ECO:0000313" key="6">
    <source>
        <dbReference type="EMBL" id="SFS72082.1"/>
    </source>
</evidence>
<evidence type="ECO:0000256" key="3">
    <source>
        <dbReference type="ARBA" id="ARBA00023163"/>
    </source>
</evidence>
<dbReference type="STRING" id="683125.SAMN05660206_104114"/>